<feature type="transmembrane region" description="Helical" evidence="2">
    <location>
        <begin position="107"/>
        <end position="129"/>
    </location>
</feature>
<gene>
    <name evidence="3" type="ORF">As57867_015499</name>
</gene>
<keyword evidence="2" id="KW-0812">Transmembrane</keyword>
<evidence type="ECO:0000313" key="3">
    <source>
        <dbReference type="EMBL" id="KAF0693486.1"/>
    </source>
</evidence>
<organism evidence="3">
    <name type="scientific">Aphanomyces stellatus</name>
    <dbReference type="NCBI Taxonomy" id="120398"/>
    <lineage>
        <taxon>Eukaryota</taxon>
        <taxon>Sar</taxon>
        <taxon>Stramenopiles</taxon>
        <taxon>Oomycota</taxon>
        <taxon>Saprolegniomycetes</taxon>
        <taxon>Saprolegniales</taxon>
        <taxon>Verrucalvaceae</taxon>
        <taxon>Aphanomyces</taxon>
    </lineage>
</organism>
<evidence type="ECO:0000256" key="1">
    <source>
        <dbReference type="SAM" id="MobiDB-lite"/>
    </source>
</evidence>
<dbReference type="EMBL" id="VJMH01005687">
    <property type="protein sequence ID" value="KAF0693486.1"/>
    <property type="molecule type" value="Genomic_DNA"/>
</dbReference>
<feature type="region of interest" description="Disordered" evidence="1">
    <location>
        <begin position="65"/>
        <end position="99"/>
    </location>
</feature>
<keyword evidence="2" id="KW-0472">Membrane</keyword>
<sequence length="163" mass="16182">EPTTANVTTVAPNATLDAANTTTSDNATDASSVNGTSAFNHLANSTNETLTITSPDAIVASVETVNGDAGGAPPASTSTSGTKINGGGDGTTKIGGMGAAEESSGSGLSYMLVGTAFVGCCAVAAMIVYNRRKAQLEEDKDDAVMYPDTSAVLQTGQSQIAIL</sequence>
<dbReference type="AlphaFoldDB" id="A0A6A4YCC3"/>
<keyword evidence="2" id="KW-1133">Transmembrane helix</keyword>
<feature type="compositionally biased region" description="Gly residues" evidence="1">
    <location>
        <begin position="84"/>
        <end position="98"/>
    </location>
</feature>
<name>A0A6A4YCC3_9STRA</name>
<proteinExistence type="predicted"/>
<accession>A0A6A4YCC3</accession>
<comment type="caution">
    <text evidence="3">The sequence shown here is derived from an EMBL/GenBank/DDBJ whole genome shotgun (WGS) entry which is preliminary data.</text>
</comment>
<reference evidence="3" key="1">
    <citation type="submission" date="2019-06" db="EMBL/GenBank/DDBJ databases">
        <title>Genomics analysis of Aphanomyces spp. identifies a new class of oomycete effector associated with host adaptation.</title>
        <authorList>
            <person name="Gaulin E."/>
        </authorList>
    </citation>
    <scope>NUCLEOTIDE SEQUENCE</scope>
    <source>
        <strain evidence="3">CBS 578.67</strain>
    </source>
</reference>
<protein>
    <submittedName>
        <fullName evidence="3">Uncharacterized protein</fullName>
    </submittedName>
</protein>
<evidence type="ECO:0000256" key="2">
    <source>
        <dbReference type="SAM" id="Phobius"/>
    </source>
</evidence>
<feature type="non-terminal residue" evidence="3">
    <location>
        <position position="1"/>
    </location>
</feature>